<dbReference type="Pfam" id="PF00701">
    <property type="entry name" value="DHDPS"/>
    <property type="match status" value="1"/>
</dbReference>
<dbReference type="SUPFAM" id="SSF51735">
    <property type="entry name" value="NAD(P)-binding Rossmann-fold domains"/>
    <property type="match status" value="1"/>
</dbReference>
<dbReference type="PANTHER" id="PTHR12128">
    <property type="entry name" value="DIHYDRODIPICOLINATE SYNTHASE"/>
    <property type="match status" value="1"/>
</dbReference>
<proteinExistence type="inferred from homology"/>
<name>A0ABM8FTP6_9MICO</name>
<feature type="compositionally biased region" description="Low complexity" evidence="6">
    <location>
        <begin position="267"/>
        <end position="314"/>
    </location>
</feature>
<evidence type="ECO:0000256" key="6">
    <source>
        <dbReference type="SAM" id="MobiDB-lite"/>
    </source>
</evidence>
<dbReference type="Gene3D" id="3.20.20.70">
    <property type="entry name" value="Aldolase class I"/>
    <property type="match status" value="1"/>
</dbReference>
<feature type="region of interest" description="Disordered" evidence="6">
    <location>
        <begin position="262"/>
        <end position="339"/>
    </location>
</feature>
<comment type="pathway">
    <text evidence="2 5">Carbohydrate acid metabolism; D-glucarate degradation; 2,5-dioxopentanoate from D-glucarate: step 2/2.</text>
</comment>
<gene>
    <name evidence="8" type="ORF">GCM10025863_16660</name>
</gene>
<accession>A0ABM8FTP6</accession>
<comment type="catalytic activity">
    <reaction evidence="1 5">
        <text>5-dehydro-4-deoxy-D-glucarate + H(+) = 2,5-dioxopentanoate + CO2 + H2O</text>
        <dbReference type="Rhea" id="RHEA:24608"/>
        <dbReference type="ChEBI" id="CHEBI:15377"/>
        <dbReference type="ChEBI" id="CHEBI:15378"/>
        <dbReference type="ChEBI" id="CHEBI:16526"/>
        <dbReference type="ChEBI" id="CHEBI:42819"/>
        <dbReference type="ChEBI" id="CHEBI:58136"/>
        <dbReference type="EC" id="4.2.1.41"/>
    </reaction>
</comment>
<comment type="similarity">
    <text evidence="3 5">Belongs to the DapA family.</text>
</comment>
<dbReference type="InterPro" id="IPR002220">
    <property type="entry name" value="DapA-like"/>
</dbReference>
<dbReference type="Proteomes" id="UP001321543">
    <property type="component" value="Chromosome"/>
</dbReference>
<evidence type="ECO:0000313" key="8">
    <source>
        <dbReference type="EMBL" id="BDZ39052.1"/>
    </source>
</evidence>
<dbReference type="InterPro" id="IPR001509">
    <property type="entry name" value="Epimerase_deHydtase"/>
</dbReference>
<evidence type="ECO:0000256" key="3">
    <source>
        <dbReference type="ARBA" id="ARBA00007592"/>
    </source>
</evidence>
<evidence type="ECO:0000256" key="5">
    <source>
        <dbReference type="HAMAP-Rule" id="MF_00694"/>
    </source>
</evidence>
<evidence type="ECO:0000256" key="4">
    <source>
        <dbReference type="ARBA" id="ARBA00023239"/>
    </source>
</evidence>
<keyword evidence="4 5" id="KW-0456">Lyase</keyword>
<feature type="domain" description="NAD-dependent epimerase/dehydratase" evidence="7">
    <location>
        <begin position="21"/>
        <end position="251"/>
    </location>
</feature>
<evidence type="ECO:0000259" key="7">
    <source>
        <dbReference type="Pfam" id="PF01370"/>
    </source>
</evidence>
<organism evidence="8 9">
    <name type="scientific">Microbacterium suwonense</name>
    <dbReference type="NCBI Taxonomy" id="683047"/>
    <lineage>
        <taxon>Bacteria</taxon>
        <taxon>Bacillati</taxon>
        <taxon>Actinomycetota</taxon>
        <taxon>Actinomycetes</taxon>
        <taxon>Micrococcales</taxon>
        <taxon>Microbacteriaceae</taxon>
        <taxon>Microbacterium</taxon>
    </lineage>
</organism>
<dbReference type="Gene3D" id="3.40.50.720">
    <property type="entry name" value="NAD(P)-binding Rossmann-like Domain"/>
    <property type="match status" value="1"/>
</dbReference>
<dbReference type="Pfam" id="PF01370">
    <property type="entry name" value="Epimerase"/>
    <property type="match status" value="1"/>
</dbReference>
<protein>
    <recommendedName>
        <fullName evidence="5">Probable 5-dehydro-4-deoxyglucarate dehydratase</fullName>
        <ecNumber evidence="5">4.2.1.41</ecNumber>
    </recommendedName>
    <alternativeName>
        <fullName evidence="5">5-keto-4-deoxy-glucarate dehydratase</fullName>
        <shortName evidence="5">KDGDH</shortName>
    </alternativeName>
</protein>
<dbReference type="SUPFAM" id="SSF51569">
    <property type="entry name" value="Aldolase"/>
    <property type="match status" value="1"/>
</dbReference>
<dbReference type="NCBIfam" id="NF002958">
    <property type="entry name" value="PRK03620.1"/>
    <property type="match status" value="1"/>
</dbReference>
<evidence type="ECO:0000256" key="2">
    <source>
        <dbReference type="ARBA" id="ARBA00004983"/>
    </source>
</evidence>
<dbReference type="HAMAP" id="MF_00694">
    <property type="entry name" value="KDGDH"/>
    <property type="match status" value="1"/>
</dbReference>
<dbReference type="PANTHER" id="PTHR12128:SF19">
    <property type="entry name" value="5-DEHYDRO-4-DEOXYGLUCARATE DEHYDRATASE 2-RELATED"/>
    <property type="match status" value="1"/>
</dbReference>
<dbReference type="InterPro" id="IPR036291">
    <property type="entry name" value="NAD(P)-bd_dom_sf"/>
</dbReference>
<dbReference type="EC" id="4.2.1.41" evidence="5"/>
<keyword evidence="9" id="KW-1185">Reference proteome</keyword>
<evidence type="ECO:0000313" key="9">
    <source>
        <dbReference type="Proteomes" id="UP001321543"/>
    </source>
</evidence>
<dbReference type="SMART" id="SM01130">
    <property type="entry name" value="DHDPS"/>
    <property type="match status" value="1"/>
</dbReference>
<dbReference type="InterPro" id="IPR017655">
    <property type="entry name" value="Dehydro-deoxyglucarate_dehyd"/>
</dbReference>
<evidence type="ECO:0000256" key="1">
    <source>
        <dbReference type="ARBA" id="ARBA00001446"/>
    </source>
</evidence>
<sequence>MRVDDPAAAAASSGIRSGATVVVTGGAGRLGRSVVHALADAGYEVVSIDRVHLEGLPARQFDIDLLDAPTARAAFTEIAPDAVVHLAGIAVPDALPDAQVFDVNTRLAWSVLEASVACSARALLTASSPTVIGYGAPGGWQPAYLPLDEQHPLAPWNGYAVGKVAIEEIIRMAVRRHGERMRFGLFRPCYVIAPEEWAGAATQQGHTIAERLADPSLSAVALFNYVDARDAGDFVRTWLERSASVPNGEVFFVTAPDALVHGRTADSSRPSCRARPMPPARSRAPSPSSRAAMPSSCWAGRPAAAGAPSSQRRAVTASSLHDRPHRRPPPTSRSTPMPELTIPDRVLFFPVTAFDAADRVDAELVEQHVAERVQHRPGAVFAACGTGEFHALSSAEYAVVVEAAVRGANGAVPVLGGCGGPLGHAIECARAAERLGAAGLLVMPPYLVRGPQQGLVDYIERICAATELPLIVYHRGASTFDPAVVRALLRNPQVVGIKDGVGDLALAQQFVREAAQAGRDDVLFFNGLLTAEMTQAAYTAIGVPLYSSATFAMAPDISVAFFEALRSGDLAAQHRLLDGFYTPLIALRDETPGFAVALVKAGVRAGGLPVGPVRAPLTDPTTEQTARLEQLLASGRELI</sequence>
<dbReference type="InterPro" id="IPR013785">
    <property type="entry name" value="Aldolase_TIM"/>
</dbReference>
<reference evidence="9" key="1">
    <citation type="journal article" date="2019" name="Int. J. Syst. Evol. Microbiol.">
        <title>The Global Catalogue of Microorganisms (GCM) 10K type strain sequencing project: providing services to taxonomists for standard genome sequencing and annotation.</title>
        <authorList>
            <consortium name="The Broad Institute Genomics Platform"/>
            <consortium name="The Broad Institute Genome Sequencing Center for Infectious Disease"/>
            <person name="Wu L."/>
            <person name="Ma J."/>
        </authorList>
    </citation>
    <scope>NUCLEOTIDE SEQUENCE [LARGE SCALE GENOMIC DNA]</scope>
    <source>
        <strain evidence="9">NBRC 106310</strain>
    </source>
</reference>
<dbReference type="EMBL" id="AP027728">
    <property type="protein sequence ID" value="BDZ39052.1"/>
    <property type="molecule type" value="Genomic_DNA"/>
</dbReference>